<evidence type="ECO:0000313" key="1">
    <source>
        <dbReference type="Proteomes" id="UP000887565"/>
    </source>
</evidence>
<sequence length="74" mass="8367">MVIPFTPKAFMTSPKLKRAQQPWPINWLGPNFRTLVKQKQGRLIPLSQSFVAIDGANMDVVIMAKFGKKLNTQP</sequence>
<evidence type="ECO:0000313" key="2">
    <source>
        <dbReference type="WBParaSite" id="nRc.2.0.1.t38128-RA"/>
    </source>
</evidence>
<protein>
    <submittedName>
        <fullName evidence="2">Uncharacterized protein</fullName>
    </submittedName>
</protein>
<dbReference type="AlphaFoldDB" id="A0A915KH21"/>
<name>A0A915KH21_ROMCU</name>
<accession>A0A915KH21</accession>
<dbReference type="Proteomes" id="UP000887565">
    <property type="component" value="Unplaced"/>
</dbReference>
<reference evidence="2" key="1">
    <citation type="submission" date="2022-11" db="UniProtKB">
        <authorList>
            <consortium name="WormBaseParasite"/>
        </authorList>
    </citation>
    <scope>IDENTIFICATION</scope>
</reference>
<organism evidence="1 2">
    <name type="scientific">Romanomermis culicivorax</name>
    <name type="common">Nematode worm</name>
    <dbReference type="NCBI Taxonomy" id="13658"/>
    <lineage>
        <taxon>Eukaryota</taxon>
        <taxon>Metazoa</taxon>
        <taxon>Ecdysozoa</taxon>
        <taxon>Nematoda</taxon>
        <taxon>Enoplea</taxon>
        <taxon>Dorylaimia</taxon>
        <taxon>Mermithida</taxon>
        <taxon>Mermithoidea</taxon>
        <taxon>Mermithidae</taxon>
        <taxon>Romanomermis</taxon>
    </lineage>
</organism>
<keyword evidence="1" id="KW-1185">Reference proteome</keyword>
<dbReference type="WBParaSite" id="nRc.2.0.1.t38128-RA">
    <property type="protein sequence ID" value="nRc.2.0.1.t38128-RA"/>
    <property type="gene ID" value="nRc.2.0.1.g38128"/>
</dbReference>
<proteinExistence type="predicted"/>